<gene>
    <name evidence="1" type="ORF">HMPREF1051_0869</name>
</gene>
<dbReference type="Proteomes" id="UP000004473">
    <property type="component" value="Unassembled WGS sequence"/>
</dbReference>
<name>I2NVX5_NEISI</name>
<dbReference type="AlphaFoldDB" id="I2NVX5"/>
<dbReference type="EMBL" id="AJMT01000032">
    <property type="protein sequence ID" value="EIG29986.1"/>
    <property type="molecule type" value="Genomic_DNA"/>
</dbReference>
<accession>I2NVX5</accession>
<evidence type="ECO:0000313" key="2">
    <source>
        <dbReference type="Proteomes" id="UP000004473"/>
    </source>
</evidence>
<organism evidence="1 2">
    <name type="scientific">Neisseria sicca VK64</name>
    <dbReference type="NCBI Taxonomy" id="1095748"/>
    <lineage>
        <taxon>Bacteria</taxon>
        <taxon>Pseudomonadati</taxon>
        <taxon>Pseudomonadota</taxon>
        <taxon>Betaproteobacteria</taxon>
        <taxon>Neisseriales</taxon>
        <taxon>Neisseriaceae</taxon>
        <taxon>Neisseria</taxon>
    </lineage>
</organism>
<protein>
    <submittedName>
        <fullName evidence="1">Uncharacterized protein</fullName>
    </submittedName>
</protein>
<evidence type="ECO:0000313" key="1">
    <source>
        <dbReference type="EMBL" id="EIG29986.1"/>
    </source>
</evidence>
<dbReference type="PATRIC" id="fig|1095748.3.peg.482"/>
<proteinExistence type="predicted"/>
<reference evidence="1 2" key="1">
    <citation type="submission" date="2012-04" db="EMBL/GenBank/DDBJ databases">
        <authorList>
            <person name="Harkins D.M."/>
            <person name="Madupu R."/>
            <person name="Durkin A.S."/>
            <person name="Torralba M."/>
            <person name="Methe B."/>
            <person name="Sutton G.G."/>
            <person name="Nelson K.E."/>
        </authorList>
    </citation>
    <scope>NUCLEOTIDE SEQUENCE [LARGE SCALE GENOMIC DNA]</scope>
    <source>
        <strain evidence="1 2">VK64</strain>
    </source>
</reference>
<comment type="caution">
    <text evidence="1">The sequence shown here is derived from an EMBL/GenBank/DDBJ whole genome shotgun (WGS) entry which is preliminary data.</text>
</comment>
<sequence length="40" mass="4848">MPCPDLKLIHYKMKRLCRKFIDTKRSSEIRFSFSDDLLSK</sequence>